<organism evidence="6 7">
    <name type="scientific">Paenibacillus abyssi</name>
    <dbReference type="NCBI Taxonomy" id="1340531"/>
    <lineage>
        <taxon>Bacteria</taxon>
        <taxon>Bacillati</taxon>
        <taxon>Bacillota</taxon>
        <taxon>Bacilli</taxon>
        <taxon>Bacillales</taxon>
        <taxon>Paenibacillaceae</taxon>
        <taxon>Paenibacillus</taxon>
    </lineage>
</organism>
<keyword evidence="7" id="KW-1185">Reference proteome</keyword>
<proteinExistence type="inferred from homology"/>
<dbReference type="GO" id="GO:0006302">
    <property type="term" value="P:double-strand break repair"/>
    <property type="evidence" value="ECO:0007669"/>
    <property type="project" value="InterPro"/>
</dbReference>
<dbReference type="InterPro" id="IPR038729">
    <property type="entry name" value="Rad50/SbcC_AAA"/>
</dbReference>
<evidence type="ECO:0000313" key="6">
    <source>
        <dbReference type="EMBL" id="GGG26159.1"/>
    </source>
</evidence>
<evidence type="ECO:0000313" key="7">
    <source>
        <dbReference type="Proteomes" id="UP000644756"/>
    </source>
</evidence>
<dbReference type="PANTHER" id="PTHR32114">
    <property type="entry name" value="ABC TRANSPORTER ABCH.3"/>
    <property type="match status" value="1"/>
</dbReference>
<dbReference type="SUPFAM" id="SSF52540">
    <property type="entry name" value="P-loop containing nucleoside triphosphate hydrolases"/>
    <property type="match status" value="1"/>
</dbReference>
<feature type="coiled-coil region" evidence="4">
    <location>
        <begin position="257"/>
        <end position="321"/>
    </location>
</feature>
<reference evidence="6" key="1">
    <citation type="journal article" date="2014" name="Int. J. Syst. Evol. Microbiol.">
        <title>Complete genome sequence of Corynebacterium casei LMG S-19264T (=DSM 44701T), isolated from a smear-ripened cheese.</title>
        <authorList>
            <consortium name="US DOE Joint Genome Institute (JGI-PGF)"/>
            <person name="Walter F."/>
            <person name="Albersmeier A."/>
            <person name="Kalinowski J."/>
            <person name="Ruckert C."/>
        </authorList>
    </citation>
    <scope>NUCLEOTIDE SEQUENCE</scope>
    <source>
        <strain evidence="6">CGMCC 1.12987</strain>
    </source>
</reference>
<comment type="caution">
    <text evidence="6">The sequence shown here is derived from an EMBL/GenBank/DDBJ whole genome shotgun (WGS) entry which is preliminary data.</text>
</comment>
<dbReference type="InterPro" id="IPR027417">
    <property type="entry name" value="P-loop_NTPase"/>
</dbReference>
<dbReference type="Proteomes" id="UP000644756">
    <property type="component" value="Unassembled WGS sequence"/>
</dbReference>
<dbReference type="AlphaFoldDB" id="A0A917G749"/>
<dbReference type="GO" id="GO:0016887">
    <property type="term" value="F:ATP hydrolysis activity"/>
    <property type="evidence" value="ECO:0007669"/>
    <property type="project" value="InterPro"/>
</dbReference>
<accession>A0A917G749</accession>
<feature type="domain" description="Rad50/SbcC-type AAA" evidence="5">
    <location>
        <begin position="6"/>
        <end position="203"/>
    </location>
</feature>
<evidence type="ECO:0000256" key="2">
    <source>
        <dbReference type="ARBA" id="ARBA00011322"/>
    </source>
</evidence>
<gene>
    <name evidence="6" type="primary">sbcC</name>
    <name evidence="6" type="ORF">GCM10010916_48200</name>
</gene>
<comment type="similarity">
    <text evidence="1">Belongs to the SMC family. SbcC subfamily.</text>
</comment>
<dbReference type="RefSeq" id="WP_188533651.1">
    <property type="nucleotide sequence ID" value="NZ_BMGR01000025.1"/>
</dbReference>
<dbReference type="Pfam" id="PF13558">
    <property type="entry name" value="SbcC_Walker_B"/>
    <property type="match status" value="1"/>
</dbReference>
<evidence type="ECO:0000256" key="3">
    <source>
        <dbReference type="ARBA" id="ARBA00013368"/>
    </source>
</evidence>
<evidence type="ECO:0000256" key="1">
    <source>
        <dbReference type="ARBA" id="ARBA00006930"/>
    </source>
</evidence>
<protein>
    <recommendedName>
        <fullName evidence="3">Nuclease SbcCD subunit C</fullName>
    </recommendedName>
</protein>
<keyword evidence="4" id="KW-0175">Coiled coil</keyword>
<dbReference type="Pfam" id="PF13476">
    <property type="entry name" value="AAA_23"/>
    <property type="match status" value="1"/>
</dbReference>
<dbReference type="Gene3D" id="3.40.50.300">
    <property type="entry name" value="P-loop containing nucleotide triphosphate hydrolases"/>
    <property type="match status" value="2"/>
</dbReference>
<comment type="subunit">
    <text evidence="2">Heterodimer of SbcC and SbcD.</text>
</comment>
<name>A0A917G749_9BACL</name>
<reference evidence="6" key="2">
    <citation type="submission" date="2020-09" db="EMBL/GenBank/DDBJ databases">
        <authorList>
            <person name="Sun Q."/>
            <person name="Zhou Y."/>
        </authorList>
    </citation>
    <scope>NUCLEOTIDE SEQUENCE</scope>
    <source>
        <strain evidence="6">CGMCC 1.12987</strain>
    </source>
</reference>
<feature type="coiled-coil region" evidence="4">
    <location>
        <begin position="702"/>
        <end position="736"/>
    </location>
</feature>
<feature type="coiled-coil region" evidence="4">
    <location>
        <begin position="594"/>
        <end position="645"/>
    </location>
</feature>
<sequence length="1030" mass="117459">MKPILLTMTAFGPYRDKETIDFLQLEDRRLFVISGNTGAGKTTIFDAICFALYGSASGEDRAEPRMLRSHFADEEQHMSVDFTFAVGKRTFRVFRQMAHRKGSNKSETGGKVELYELSSGQEVPCVDRFTIADVNSKLEAVIGLTKEQFSQIVMLPQGEFRKLLTSDTENKEEILRRIFRTGLYQKLEDRFQQKNRELKDALKDASLKVDIYVKQTEETLPQREESPLFATLQQEFRSAAQVMEGLLEEKLYYSRLAEDAEAEKAALTGQLDEQEVQLRHALSFNSRFDELAQRRAKHEEMQLQKQEITQLEQELELAEQAARIEPYEEQEYLAKRSAEGKQREVEAKRLDVEAATLRFAQAQEQYRVEEAKEAQRRQAVLEVQRLTELVPLVQTLEAKRLEVQRLLAEETNCLSKLEIIEAKLVSSRVGKRETGDRIKQLEAENAGLPEKLERLDHMRNKYNLVRILVDLEKQLAQFKRDEKQRELTVGRLKAEHDSMEQLWIEGQAGMLAAHLHDGRPCPVCGSEVHPQKAEAGEQMPSREALQQMKEQLRHAESELHEAKAQAAAASSGIEGKSAEMSAYGIDPAHLLEQLNDAELEGKRLRAETDRLKEQAATLSQLRAELERLDGAIEALQGDKERILAEQQQQMLERSTKQSLLDNELARIPEPLRSPHELELHLKEQQSIEAELAAGWKAAQERIQLVQTMLTEEKAKLESLQRQLEEMESNWQQTSERFLHERTRAGFISMETYLAAKLPEPKRQAVKEQIRLFNTMFFTLGQQISELETELSGKLPVDLTALNEGIALLKQRSEQTASRLQSARHYRQEADRLAAAISSAYARVRELEVQLEQVMDIYQMLKGDNAMKISFERYILIEYLEQILYAANVRLRDLSGGQFMLQRSDRLEARGRQSGLGLDVYDAYTGQNRDVKSLSGGEKFNASLCLALGMTDVIQSHQGGVSIEMMFIDEGFGSLDEESLNKAITTLIDLQRAGRMIGVISHVQELKQAFPAVLEVSKTKEGYSRTMIVLK</sequence>
<evidence type="ECO:0000259" key="5">
    <source>
        <dbReference type="Pfam" id="PF13476"/>
    </source>
</evidence>
<dbReference type="PANTHER" id="PTHR32114:SF2">
    <property type="entry name" value="ABC TRANSPORTER ABCH.3"/>
    <property type="match status" value="1"/>
</dbReference>
<dbReference type="EMBL" id="BMGR01000025">
    <property type="protein sequence ID" value="GGG26159.1"/>
    <property type="molecule type" value="Genomic_DNA"/>
</dbReference>
<evidence type="ECO:0000256" key="4">
    <source>
        <dbReference type="SAM" id="Coils"/>
    </source>
</evidence>